<dbReference type="EMBL" id="PDYG01000002">
    <property type="protein sequence ID" value="PHU38869.1"/>
    <property type="molecule type" value="Genomic_DNA"/>
</dbReference>
<accession>A0A2G3E6F8</accession>
<dbReference type="SFLD" id="SFLDG01066">
    <property type="entry name" value="organic_radical-activating_enz"/>
    <property type="match status" value="1"/>
</dbReference>
<dbReference type="Proteomes" id="UP000224563">
    <property type="component" value="Unassembled WGS sequence"/>
</dbReference>
<keyword evidence="11" id="KW-1185">Reference proteome</keyword>
<dbReference type="InterPro" id="IPR034457">
    <property type="entry name" value="Organic_radical-activating"/>
</dbReference>
<evidence type="ECO:0000256" key="4">
    <source>
        <dbReference type="ARBA" id="ARBA00022691"/>
    </source>
</evidence>
<protein>
    <submittedName>
        <fullName evidence="10">Glycyl-radical activating family protein</fullName>
    </submittedName>
</protein>
<dbReference type="PANTHER" id="PTHR30352:SF4">
    <property type="entry name" value="PYRUVATE FORMATE-LYASE 2-ACTIVATING ENZYME"/>
    <property type="match status" value="1"/>
</dbReference>
<dbReference type="Gene3D" id="3.20.20.70">
    <property type="entry name" value="Aldolase class I"/>
    <property type="match status" value="1"/>
</dbReference>
<dbReference type="Pfam" id="PF04055">
    <property type="entry name" value="Radical_SAM"/>
    <property type="match status" value="1"/>
</dbReference>
<keyword evidence="5" id="KW-0479">Metal-binding</keyword>
<reference evidence="10 11" key="1">
    <citation type="submission" date="2017-10" db="EMBL/GenBank/DDBJ databases">
        <title>Resolving the taxonomy of Roseburia spp., Eubacterium rectale and Agathobacter spp. through phylogenomic analysis.</title>
        <authorList>
            <person name="Sheridan P.O."/>
            <person name="Walker A.W."/>
            <person name="Duncan S.H."/>
            <person name="Scott K.P."/>
            <person name="Toole P.W.O."/>
            <person name="Luis P."/>
            <person name="Flint H.J."/>
        </authorList>
    </citation>
    <scope>NUCLEOTIDE SEQUENCE [LARGE SCALE GENOMIC DNA]</scope>
    <source>
        <strain evidence="10 11">JK623</strain>
    </source>
</reference>
<sequence>MEDYNLIRGRIFDIQRYSIHDGPGIRTIVFLKGCVLRCRWCCNPESQEYDIQTVNANGKTRIYGEDVTVAQVMETVMRDADYYRRSGGGLTLSGGESLLQPEFAKGLLMAAKDYGIGTALESMACVDYEVIASVLPYLDTYLMDIKHMNPQKHKAFTGRTNELMLENARKVAQSGQTNLIIRTPVIPTFNDTVEEIRAIAEFADKLPNVTRLHLLPYHRLGQDKYQWLGRKYEMGEILPPDQEKMEMLKKTVESVSGLDCRIGG</sequence>
<gene>
    <name evidence="10" type="ORF">CSX02_00530</name>
</gene>
<evidence type="ECO:0000256" key="1">
    <source>
        <dbReference type="ARBA" id="ARBA00001966"/>
    </source>
</evidence>
<dbReference type="InterPro" id="IPR013785">
    <property type="entry name" value="Aldolase_TIM"/>
</dbReference>
<keyword evidence="3" id="KW-0004">4Fe-4S</keyword>
<evidence type="ECO:0000256" key="3">
    <source>
        <dbReference type="ARBA" id="ARBA00022485"/>
    </source>
</evidence>
<evidence type="ECO:0000313" key="11">
    <source>
        <dbReference type="Proteomes" id="UP000224563"/>
    </source>
</evidence>
<dbReference type="PROSITE" id="PS01087">
    <property type="entry name" value="RADICAL_ACTIVATING"/>
    <property type="match status" value="1"/>
</dbReference>
<keyword evidence="4" id="KW-0949">S-adenosyl-L-methionine</keyword>
<dbReference type="SFLD" id="SFLDS00029">
    <property type="entry name" value="Radical_SAM"/>
    <property type="match status" value="1"/>
</dbReference>
<dbReference type="PIRSF" id="PIRSF000371">
    <property type="entry name" value="PFL_act_enz"/>
    <property type="match status" value="1"/>
</dbReference>
<evidence type="ECO:0000256" key="2">
    <source>
        <dbReference type="ARBA" id="ARBA00009777"/>
    </source>
</evidence>
<evidence type="ECO:0000256" key="6">
    <source>
        <dbReference type="ARBA" id="ARBA00023002"/>
    </source>
</evidence>
<name>A0A2G3E6F8_9FIRM</name>
<dbReference type="GO" id="GO:0046872">
    <property type="term" value="F:metal ion binding"/>
    <property type="evidence" value="ECO:0007669"/>
    <property type="project" value="UniProtKB-KW"/>
</dbReference>
<evidence type="ECO:0000256" key="8">
    <source>
        <dbReference type="ARBA" id="ARBA00023014"/>
    </source>
</evidence>
<dbReference type="GO" id="GO:0051539">
    <property type="term" value="F:4 iron, 4 sulfur cluster binding"/>
    <property type="evidence" value="ECO:0007669"/>
    <property type="project" value="UniProtKB-KW"/>
</dbReference>
<keyword evidence="6" id="KW-0560">Oxidoreductase</keyword>
<keyword evidence="7" id="KW-0408">Iron</keyword>
<dbReference type="InterPro" id="IPR007197">
    <property type="entry name" value="rSAM"/>
</dbReference>
<evidence type="ECO:0000313" key="10">
    <source>
        <dbReference type="EMBL" id="PHU38869.1"/>
    </source>
</evidence>
<reference evidence="10 11" key="2">
    <citation type="submission" date="2017-10" db="EMBL/GenBank/DDBJ databases">
        <authorList>
            <person name="Banno H."/>
            <person name="Chua N.-H."/>
        </authorList>
    </citation>
    <scope>NUCLEOTIDE SEQUENCE [LARGE SCALE GENOMIC DNA]</scope>
    <source>
        <strain evidence="10 11">JK623</strain>
    </source>
</reference>
<proteinExistence type="inferred from homology"/>
<dbReference type="SUPFAM" id="SSF102114">
    <property type="entry name" value="Radical SAM enzymes"/>
    <property type="match status" value="1"/>
</dbReference>
<dbReference type="PROSITE" id="PS51918">
    <property type="entry name" value="RADICAL_SAM"/>
    <property type="match status" value="1"/>
</dbReference>
<dbReference type="InterPro" id="IPR058240">
    <property type="entry name" value="rSAM_sf"/>
</dbReference>
<dbReference type="InterPro" id="IPR012839">
    <property type="entry name" value="Organic_radical_activase"/>
</dbReference>
<dbReference type="RefSeq" id="WP_099385263.1">
    <property type="nucleotide sequence ID" value="NZ_JANSWH010000069.1"/>
</dbReference>
<feature type="domain" description="Radical SAM core" evidence="9">
    <location>
        <begin position="20"/>
        <end position="261"/>
    </location>
</feature>
<evidence type="ECO:0000259" key="9">
    <source>
        <dbReference type="PROSITE" id="PS51918"/>
    </source>
</evidence>
<dbReference type="InterPro" id="IPR001989">
    <property type="entry name" value="Radical_activat_CS"/>
</dbReference>
<dbReference type="PANTHER" id="PTHR30352">
    <property type="entry name" value="PYRUVATE FORMATE-LYASE-ACTIVATING ENZYME"/>
    <property type="match status" value="1"/>
</dbReference>
<keyword evidence="8" id="KW-0411">Iron-sulfur</keyword>
<evidence type="ECO:0000256" key="7">
    <source>
        <dbReference type="ARBA" id="ARBA00023004"/>
    </source>
</evidence>
<evidence type="ECO:0000256" key="5">
    <source>
        <dbReference type="ARBA" id="ARBA00022723"/>
    </source>
</evidence>
<comment type="cofactor">
    <cofactor evidence="1">
        <name>[4Fe-4S] cluster</name>
        <dbReference type="ChEBI" id="CHEBI:49883"/>
    </cofactor>
</comment>
<comment type="caution">
    <text evidence="10">The sequence shown here is derived from an EMBL/GenBank/DDBJ whole genome shotgun (WGS) entry which is preliminary data.</text>
</comment>
<dbReference type="AlphaFoldDB" id="A0A2G3E6F8"/>
<organism evidence="10 11">
    <name type="scientific">Agathobacter ruminis</name>
    <dbReference type="NCBI Taxonomy" id="1712665"/>
    <lineage>
        <taxon>Bacteria</taxon>
        <taxon>Bacillati</taxon>
        <taxon>Bacillota</taxon>
        <taxon>Clostridia</taxon>
        <taxon>Lachnospirales</taxon>
        <taxon>Lachnospiraceae</taxon>
        <taxon>Agathobacter</taxon>
    </lineage>
</organism>
<dbReference type="GO" id="GO:0016491">
    <property type="term" value="F:oxidoreductase activity"/>
    <property type="evidence" value="ECO:0007669"/>
    <property type="project" value="UniProtKB-KW"/>
</dbReference>
<comment type="similarity">
    <text evidence="2">Belongs to the organic radical-activating enzymes family.</text>
</comment>
<dbReference type="NCBIfam" id="TIGR02494">
    <property type="entry name" value="PFLE_PFLC"/>
    <property type="match status" value="1"/>
</dbReference>